<evidence type="ECO:0000313" key="5">
    <source>
        <dbReference type="Proteomes" id="UP000192602"/>
    </source>
</evidence>
<dbReference type="SUPFAM" id="SSF55326">
    <property type="entry name" value="PurM N-terminal domain-like"/>
    <property type="match status" value="1"/>
</dbReference>
<feature type="domain" description="PurM-like C-terminal" evidence="3">
    <location>
        <begin position="159"/>
        <end position="306"/>
    </location>
</feature>
<proteinExistence type="inferred from homology"/>
<dbReference type="InterPro" id="IPR016188">
    <property type="entry name" value="PurM-like_N"/>
</dbReference>
<dbReference type="InterPro" id="IPR036921">
    <property type="entry name" value="PurM-like_N_sf"/>
</dbReference>
<dbReference type="Proteomes" id="UP000192602">
    <property type="component" value="Unassembled WGS sequence"/>
</dbReference>
<dbReference type="GO" id="GO:0051604">
    <property type="term" value="P:protein maturation"/>
    <property type="evidence" value="ECO:0007669"/>
    <property type="project" value="TreeGrafter"/>
</dbReference>
<dbReference type="Gene3D" id="3.90.650.10">
    <property type="entry name" value="PurM-like C-terminal domain"/>
    <property type="match status" value="1"/>
</dbReference>
<reference evidence="5" key="1">
    <citation type="submission" date="2017-04" db="EMBL/GenBank/DDBJ databases">
        <authorList>
            <person name="Varghese N."/>
            <person name="Submissions S."/>
        </authorList>
    </citation>
    <scope>NUCLEOTIDE SEQUENCE [LARGE SCALE GENOMIC DNA]</scope>
    <source>
        <strain evidence="5">DSM 16512</strain>
    </source>
</reference>
<dbReference type="OrthoDB" id="9801934at2"/>
<dbReference type="Pfam" id="PF02769">
    <property type="entry name" value="AIRS_C"/>
    <property type="match status" value="1"/>
</dbReference>
<dbReference type="SUPFAM" id="SSF56042">
    <property type="entry name" value="PurM C-terminal domain-like"/>
    <property type="match status" value="1"/>
</dbReference>
<dbReference type="InterPro" id="IPR036676">
    <property type="entry name" value="PurM-like_C_sf"/>
</dbReference>
<dbReference type="InterPro" id="IPR011854">
    <property type="entry name" value="HypE"/>
</dbReference>
<dbReference type="RefSeq" id="WP_084276023.1">
    <property type="nucleotide sequence ID" value="NZ_AP026671.1"/>
</dbReference>
<dbReference type="Pfam" id="PF00586">
    <property type="entry name" value="AIRS"/>
    <property type="match status" value="1"/>
</dbReference>
<evidence type="ECO:0000259" key="3">
    <source>
        <dbReference type="Pfam" id="PF02769"/>
    </source>
</evidence>
<dbReference type="PANTHER" id="PTHR30303:SF0">
    <property type="entry name" value="CARBAMOYL DEHYDRATASE HYPE"/>
    <property type="match status" value="1"/>
</dbReference>
<dbReference type="AlphaFoldDB" id="A0A1W1WUA2"/>
<dbReference type="NCBIfam" id="TIGR02124">
    <property type="entry name" value="hypE"/>
    <property type="match status" value="1"/>
</dbReference>
<dbReference type="InterPro" id="IPR010918">
    <property type="entry name" value="PurM-like_C_dom"/>
</dbReference>
<feature type="domain" description="PurM-like N-terminal" evidence="2">
    <location>
        <begin position="47"/>
        <end position="147"/>
    </location>
</feature>
<accession>A0A1W1WUA2</accession>
<evidence type="ECO:0000313" key="4">
    <source>
        <dbReference type="EMBL" id="SMC09782.1"/>
    </source>
</evidence>
<evidence type="ECO:0000259" key="2">
    <source>
        <dbReference type="Pfam" id="PF00586"/>
    </source>
</evidence>
<name>A0A1W1WUA2_9BACT</name>
<gene>
    <name evidence="4" type="ORF">SAMN05660197_1604</name>
</gene>
<keyword evidence="5" id="KW-1185">Reference proteome</keyword>
<dbReference type="Gene3D" id="3.30.1330.10">
    <property type="entry name" value="PurM-like, N-terminal domain"/>
    <property type="match status" value="1"/>
</dbReference>
<protein>
    <submittedName>
        <fullName evidence="4">Hydrogenase expression/formation protein HypE</fullName>
    </submittedName>
</protein>
<sequence>MKKVVTLAMGNGGIENMELIQKTIQRHLQNEYLTKAEDATPLPPLENPAFTTDSFTISPIFFPGGDIGKLAIAGACNDLAMMGAKPKYLSLSFIIEEGFSLRDLEKIVRSMKKELSINGAWIVTGDTKVVPKGSCDGVYINVSAIGERVISSSQENIAVGDRLLVSGDIARHGAAIFAGREGIELANSIESDCNSLWPIVEELIEADIEIKAMRDATRGGVAAVLNEWAMATNTTMEIEEGRLSIDEGVQGICEILGFEPFVLANEGTFMIVVDQNDAMRAQEILQKHNPHAAIVGEVSDSYPGRVTLQSEWGTKRFLDMPTGEILPRIC</sequence>
<dbReference type="EMBL" id="FWWZ01000001">
    <property type="protein sequence ID" value="SMC09782.1"/>
    <property type="molecule type" value="Genomic_DNA"/>
</dbReference>
<dbReference type="PIRSF" id="PIRSF005644">
    <property type="entry name" value="Hdrgns_mtr_HypE"/>
    <property type="match status" value="1"/>
</dbReference>
<organism evidence="4 5">
    <name type="scientific">Nitratiruptor tergarcus DSM 16512</name>
    <dbReference type="NCBI Taxonomy" id="1069081"/>
    <lineage>
        <taxon>Bacteria</taxon>
        <taxon>Pseudomonadati</taxon>
        <taxon>Campylobacterota</taxon>
        <taxon>Epsilonproteobacteria</taxon>
        <taxon>Nautiliales</taxon>
        <taxon>Nitratiruptoraceae</taxon>
        <taxon>Nitratiruptor</taxon>
    </lineage>
</organism>
<evidence type="ECO:0000256" key="1">
    <source>
        <dbReference type="ARBA" id="ARBA00006243"/>
    </source>
</evidence>
<dbReference type="PANTHER" id="PTHR30303">
    <property type="entry name" value="HYDROGENASE ISOENZYMES FORMATION PROTEIN HYPE"/>
    <property type="match status" value="1"/>
</dbReference>
<dbReference type="STRING" id="1069081.SAMN05660197_1604"/>
<dbReference type="CDD" id="cd02197">
    <property type="entry name" value="HypE"/>
    <property type="match status" value="1"/>
</dbReference>
<comment type="similarity">
    <text evidence="1">Belongs to the HypE family.</text>
</comment>